<proteinExistence type="predicted"/>
<evidence type="ECO:0000313" key="2">
    <source>
        <dbReference type="Proteomes" id="UP000516160"/>
    </source>
</evidence>
<organism evidence="1 2">
    <name type="scientific">Alkalicella caledoniensis</name>
    <dbReference type="NCBI Taxonomy" id="2731377"/>
    <lineage>
        <taxon>Bacteria</taxon>
        <taxon>Bacillati</taxon>
        <taxon>Bacillota</taxon>
        <taxon>Clostridia</taxon>
        <taxon>Eubacteriales</taxon>
        <taxon>Proteinivoracaceae</taxon>
        <taxon>Alkalicella</taxon>
    </lineage>
</organism>
<gene>
    <name evidence="1" type="ORF">HYG86_01155</name>
</gene>
<dbReference type="AlphaFoldDB" id="A0A7G9W461"/>
<dbReference type="RefSeq" id="WP_213167141.1">
    <property type="nucleotide sequence ID" value="NZ_CP058559.1"/>
</dbReference>
<sequence>MFTVCGVYGEQMMVFDPTYMALGGNWCDFVGGRWCPKGFYYFSVISIETVSEVSG</sequence>
<evidence type="ECO:0000313" key="1">
    <source>
        <dbReference type="EMBL" id="QNO13473.1"/>
    </source>
</evidence>
<reference evidence="1 2" key="1">
    <citation type="submission" date="2020-07" db="EMBL/GenBank/DDBJ databases">
        <title>Alkalicella. sp. LB2 genome.</title>
        <authorList>
            <person name="Postec A."/>
            <person name="Quemeneur M."/>
        </authorList>
    </citation>
    <scope>NUCLEOTIDE SEQUENCE [LARGE SCALE GENOMIC DNA]</scope>
    <source>
        <strain evidence="1 2">LB2</strain>
    </source>
</reference>
<dbReference type="EMBL" id="CP058559">
    <property type="protein sequence ID" value="QNO13473.1"/>
    <property type="molecule type" value="Genomic_DNA"/>
</dbReference>
<name>A0A7G9W461_ALKCA</name>
<keyword evidence="2" id="KW-1185">Reference proteome</keyword>
<accession>A0A7G9W461</accession>
<protein>
    <submittedName>
        <fullName evidence="1">Uncharacterized protein</fullName>
    </submittedName>
</protein>
<dbReference type="Proteomes" id="UP000516160">
    <property type="component" value="Chromosome"/>
</dbReference>
<dbReference type="KEGG" id="acae:HYG86_01155"/>